<dbReference type="SUPFAM" id="SSF55729">
    <property type="entry name" value="Acyl-CoA N-acyltransferases (Nat)"/>
    <property type="match status" value="2"/>
</dbReference>
<dbReference type="Proteomes" id="UP000014155">
    <property type="component" value="Unassembled WGS sequence"/>
</dbReference>
<dbReference type="InterPro" id="IPR000182">
    <property type="entry name" value="GNAT_dom"/>
</dbReference>
<keyword evidence="3" id="KW-1185">Reference proteome</keyword>
<dbReference type="STRING" id="1195236.CTER_1151"/>
<dbReference type="PROSITE" id="PS51186">
    <property type="entry name" value="GNAT"/>
    <property type="match status" value="2"/>
</dbReference>
<feature type="domain" description="N-acetyltransferase" evidence="1">
    <location>
        <begin position="4"/>
        <end position="165"/>
    </location>
</feature>
<gene>
    <name evidence="2" type="ORF">CTER_1151</name>
</gene>
<dbReference type="PATRIC" id="fig|1195236.3.peg.1453"/>
<dbReference type="InterPro" id="IPR039143">
    <property type="entry name" value="GNPNAT1-like"/>
</dbReference>
<accession>S0FRC9</accession>
<dbReference type="PANTHER" id="PTHR13355">
    <property type="entry name" value="GLUCOSAMINE 6-PHOSPHATE N-ACETYLTRANSFERASE"/>
    <property type="match status" value="1"/>
</dbReference>
<reference evidence="2 3" key="1">
    <citation type="journal article" date="2013" name="Genome Announc.">
        <title>Draft Genome Sequence of the Cellulolytic, Mesophilic, Anaerobic Bacterium Clostridium termitidis Strain CT1112 (DSM 5398).</title>
        <authorList>
            <person name="Lal S."/>
            <person name="Ramachandran U."/>
            <person name="Zhang X."/>
            <person name="Munir R."/>
            <person name="Sparling R."/>
            <person name="Levin D.B."/>
        </authorList>
    </citation>
    <scope>NUCLEOTIDE SEQUENCE [LARGE SCALE GENOMIC DNA]</scope>
    <source>
        <strain evidence="2 3">CT1112</strain>
    </source>
</reference>
<evidence type="ECO:0000259" key="1">
    <source>
        <dbReference type="PROSITE" id="PS51186"/>
    </source>
</evidence>
<proteinExistence type="predicted"/>
<dbReference type="EMBL" id="AORV01000025">
    <property type="protein sequence ID" value="EMS72911.1"/>
    <property type="molecule type" value="Genomic_DNA"/>
</dbReference>
<dbReference type="eggNOG" id="COG0456">
    <property type="taxonomic scope" value="Bacteria"/>
</dbReference>
<evidence type="ECO:0000313" key="2">
    <source>
        <dbReference type="EMBL" id="EMS72911.1"/>
    </source>
</evidence>
<dbReference type="Pfam" id="PF00583">
    <property type="entry name" value="Acetyltransf_1"/>
    <property type="match status" value="2"/>
</dbReference>
<dbReference type="RefSeq" id="WP_004624645.1">
    <property type="nucleotide sequence ID" value="NZ_AORV01000025.1"/>
</dbReference>
<evidence type="ECO:0000313" key="3">
    <source>
        <dbReference type="Proteomes" id="UP000014155"/>
    </source>
</evidence>
<dbReference type="Gene3D" id="3.40.630.30">
    <property type="match status" value="2"/>
</dbReference>
<dbReference type="PANTHER" id="PTHR13355:SF11">
    <property type="entry name" value="GLUCOSAMINE 6-PHOSPHATE N-ACETYLTRANSFERASE"/>
    <property type="match status" value="1"/>
</dbReference>
<dbReference type="CDD" id="cd04301">
    <property type="entry name" value="NAT_SF"/>
    <property type="match status" value="2"/>
</dbReference>
<dbReference type="GO" id="GO:0004343">
    <property type="term" value="F:glucosamine 6-phosphate N-acetyltransferase activity"/>
    <property type="evidence" value="ECO:0007669"/>
    <property type="project" value="TreeGrafter"/>
</dbReference>
<keyword evidence="2" id="KW-0808">Transferase</keyword>
<organism evidence="2 3">
    <name type="scientific">Ruminiclostridium cellobioparum subsp. termitidis CT1112</name>
    <dbReference type="NCBI Taxonomy" id="1195236"/>
    <lineage>
        <taxon>Bacteria</taxon>
        <taxon>Bacillati</taxon>
        <taxon>Bacillota</taxon>
        <taxon>Clostridia</taxon>
        <taxon>Eubacteriales</taxon>
        <taxon>Oscillospiraceae</taxon>
        <taxon>Ruminiclostridium</taxon>
    </lineage>
</organism>
<comment type="caution">
    <text evidence="2">The sequence shown here is derived from an EMBL/GenBank/DDBJ whole genome shotgun (WGS) entry which is preliminary data.</text>
</comment>
<sequence>MFFINITLLDEKYADAIVKLWNENFKQAYHVTSKMIRNKIFNDRDTFYEGSFLLLDNGRLAGFIVSKVNRGALAEYDNCAWISSLVVDGKYRNRGFGKELFQRAEKELYRYGTEKIIIGGEFENFFSGIPDPSSQSLGFFAGRGFTLNNDEHYDLSADISRINFDDLKIDMNKSEDYRTCEMAAEHKDKLSGFFDKTFPGRWKTEVFDYLEQGGDVRNVLTLWKKKEIVGFCKIFISEGKDDLAASRGENWGSLGPVGISEDIRGKGLGNRILNDSLRLLQKRGAKNVIIDWTILKDFYGQFGFNPLRTYRGAYKLRQG</sequence>
<feature type="domain" description="N-acetyltransferase" evidence="1">
    <location>
        <begin position="175"/>
        <end position="319"/>
    </location>
</feature>
<dbReference type="InterPro" id="IPR016181">
    <property type="entry name" value="Acyl_CoA_acyltransferase"/>
</dbReference>
<name>S0FRC9_RUMCE</name>
<dbReference type="AlphaFoldDB" id="S0FRC9"/>
<protein>
    <submittedName>
        <fullName evidence="2">Putative acetyltransferase</fullName>
    </submittedName>
</protein>